<keyword evidence="2" id="KW-0472">Membrane</keyword>
<comment type="similarity">
    <text evidence="1">Belongs to the bacterial sugar transferase family.</text>
</comment>
<dbReference type="EC" id="2.7.8.-" evidence="4"/>
<dbReference type="Proteomes" id="UP001324380">
    <property type="component" value="Chromosome"/>
</dbReference>
<reference evidence="4 5" key="1">
    <citation type="submission" date="2023-11" db="EMBL/GenBank/DDBJ databases">
        <title>Analysis of the Genomes of Mucilaginibacter gossypii cycad 4 and M. sabulilitoris SNA2: microbes with the potential for plant growth promotion.</title>
        <authorList>
            <person name="Hirsch A.M."/>
            <person name="Humm E."/>
            <person name="Rubbi M."/>
            <person name="Del Vecchio G."/>
            <person name="Ha S.M."/>
            <person name="Pellegrini M."/>
            <person name="Gunsalus R.P."/>
        </authorList>
    </citation>
    <scope>NUCLEOTIDE SEQUENCE [LARGE SCALE GENOMIC DNA]</scope>
    <source>
        <strain evidence="4 5">SNA2</strain>
    </source>
</reference>
<dbReference type="PANTHER" id="PTHR30576">
    <property type="entry name" value="COLANIC BIOSYNTHESIS UDP-GLUCOSE LIPID CARRIER TRANSFERASE"/>
    <property type="match status" value="1"/>
</dbReference>
<keyword evidence="2" id="KW-0812">Transmembrane</keyword>
<dbReference type="EMBL" id="CP139558">
    <property type="protein sequence ID" value="WPU95299.1"/>
    <property type="molecule type" value="Genomic_DNA"/>
</dbReference>
<protein>
    <submittedName>
        <fullName evidence="4">Sugar transferase</fullName>
        <ecNumber evidence="4">2.7.8.-</ecNumber>
    </submittedName>
</protein>
<evidence type="ECO:0000313" key="4">
    <source>
        <dbReference type="EMBL" id="WPU95299.1"/>
    </source>
</evidence>
<feature type="domain" description="Bacterial sugar transferase" evidence="3">
    <location>
        <begin position="4"/>
        <end position="197"/>
    </location>
</feature>
<dbReference type="InterPro" id="IPR003362">
    <property type="entry name" value="Bact_transf"/>
</dbReference>
<evidence type="ECO:0000256" key="1">
    <source>
        <dbReference type="ARBA" id="ARBA00006464"/>
    </source>
</evidence>
<dbReference type="PANTHER" id="PTHR30576:SF20">
    <property type="entry name" value="QUINOVOSAMINEPHOSPHOTRANSFERAE-RELATED"/>
    <property type="match status" value="1"/>
</dbReference>
<feature type="transmembrane region" description="Helical" evidence="2">
    <location>
        <begin position="6"/>
        <end position="30"/>
    </location>
</feature>
<name>A0ABZ0TU35_9SPHI</name>
<organism evidence="4 5">
    <name type="scientific">Mucilaginibacter sabulilitoris</name>
    <dbReference type="NCBI Taxonomy" id="1173583"/>
    <lineage>
        <taxon>Bacteria</taxon>
        <taxon>Pseudomonadati</taxon>
        <taxon>Bacteroidota</taxon>
        <taxon>Sphingobacteriia</taxon>
        <taxon>Sphingobacteriales</taxon>
        <taxon>Sphingobacteriaceae</taxon>
        <taxon>Mucilaginibacter</taxon>
    </lineage>
</organism>
<sequence>MIWKRIFDVCLALTGIILFAPLFIIIAVMIRVDSKGGVFYIQRRVGRFGVDFSLFKFRTMYTDSDRGGLLTIGFHDYRITPTGYWLRKYKLDELPQLFNILIGDMSFVGPRPEVRKYVELYTPYQQRVLTIKPGITDWASIHYFNENELLAHAEEPEKLYVSKIIPSKINYNLSYIDQHDLWTDVKIIYQTIKRVVKK</sequence>
<evidence type="ECO:0000256" key="2">
    <source>
        <dbReference type="SAM" id="Phobius"/>
    </source>
</evidence>
<keyword evidence="4" id="KW-0808">Transferase</keyword>
<keyword evidence="5" id="KW-1185">Reference proteome</keyword>
<gene>
    <name evidence="4" type="ORF">SNE25_07150</name>
</gene>
<proteinExistence type="inferred from homology"/>
<dbReference type="Pfam" id="PF02397">
    <property type="entry name" value="Bac_transf"/>
    <property type="match status" value="1"/>
</dbReference>
<dbReference type="RefSeq" id="WP_321564411.1">
    <property type="nucleotide sequence ID" value="NZ_CP139558.1"/>
</dbReference>
<keyword evidence="2" id="KW-1133">Transmembrane helix</keyword>
<evidence type="ECO:0000313" key="5">
    <source>
        <dbReference type="Proteomes" id="UP001324380"/>
    </source>
</evidence>
<evidence type="ECO:0000259" key="3">
    <source>
        <dbReference type="Pfam" id="PF02397"/>
    </source>
</evidence>
<dbReference type="GO" id="GO:0016740">
    <property type="term" value="F:transferase activity"/>
    <property type="evidence" value="ECO:0007669"/>
    <property type="project" value="UniProtKB-KW"/>
</dbReference>
<accession>A0ABZ0TU35</accession>